<evidence type="ECO:0000256" key="1">
    <source>
        <dbReference type="SAM" id="MobiDB-lite"/>
    </source>
</evidence>
<organism evidence="2 3">
    <name type="scientific">Molorchus minor</name>
    <dbReference type="NCBI Taxonomy" id="1323400"/>
    <lineage>
        <taxon>Eukaryota</taxon>
        <taxon>Metazoa</taxon>
        <taxon>Ecdysozoa</taxon>
        <taxon>Arthropoda</taxon>
        <taxon>Hexapoda</taxon>
        <taxon>Insecta</taxon>
        <taxon>Pterygota</taxon>
        <taxon>Neoptera</taxon>
        <taxon>Endopterygota</taxon>
        <taxon>Coleoptera</taxon>
        <taxon>Polyphaga</taxon>
        <taxon>Cucujiformia</taxon>
        <taxon>Chrysomeloidea</taxon>
        <taxon>Cerambycidae</taxon>
        <taxon>Lamiinae</taxon>
        <taxon>Monochamini</taxon>
        <taxon>Molorchus</taxon>
    </lineage>
</organism>
<dbReference type="EMBL" id="JAPWTJ010000786">
    <property type="protein sequence ID" value="KAJ8975653.1"/>
    <property type="molecule type" value="Genomic_DNA"/>
</dbReference>
<keyword evidence="3" id="KW-1185">Reference proteome</keyword>
<feature type="region of interest" description="Disordered" evidence="1">
    <location>
        <begin position="96"/>
        <end position="124"/>
    </location>
</feature>
<evidence type="ECO:0000313" key="3">
    <source>
        <dbReference type="Proteomes" id="UP001162164"/>
    </source>
</evidence>
<accession>A0ABQ9JDE9</accession>
<proteinExistence type="predicted"/>
<gene>
    <name evidence="2" type="ORF">NQ317_012992</name>
</gene>
<dbReference type="Proteomes" id="UP001162164">
    <property type="component" value="Unassembled WGS sequence"/>
</dbReference>
<reference evidence="2" key="1">
    <citation type="journal article" date="2023" name="Insect Mol. Biol.">
        <title>Genome sequencing provides insights into the evolution of gene families encoding plant cell wall-degrading enzymes in longhorned beetles.</title>
        <authorList>
            <person name="Shin N.R."/>
            <person name="Okamura Y."/>
            <person name="Kirsch R."/>
            <person name="Pauchet Y."/>
        </authorList>
    </citation>
    <scope>NUCLEOTIDE SEQUENCE</scope>
    <source>
        <strain evidence="2">MMC_N1</strain>
    </source>
</reference>
<sequence length="258" mass="29738">MVREQETTYTLLNLARDMQVIFEPVKNNCESLTLVNEERESDSEVENWKFKFELRDDISDFCKENETIHQEFIRKSLEKLCDFFVKIPNNIQCKNWKKNRRSKSAKKITNTQSSGPTGVRDHNNHVSSQEFLRKDPHRHLRRQIHDIPPHGEEHPDRTVPLGKTIPIPVARLHVFRRHDLPLSTGALQEDEHDAKQLGQRRLADVSPAGRHSGRLSRILTTNVAYRSRRTGDSAPTSLEVCNLVHARIPDAMASLISS</sequence>
<name>A0ABQ9JDE9_9CUCU</name>
<protein>
    <submittedName>
        <fullName evidence="2">Uncharacterized protein</fullName>
    </submittedName>
</protein>
<feature type="compositionally biased region" description="Basic residues" evidence="1">
    <location>
        <begin position="96"/>
        <end position="106"/>
    </location>
</feature>
<feature type="compositionally biased region" description="Polar residues" evidence="1">
    <location>
        <begin position="107"/>
        <end position="116"/>
    </location>
</feature>
<evidence type="ECO:0000313" key="2">
    <source>
        <dbReference type="EMBL" id="KAJ8975653.1"/>
    </source>
</evidence>
<comment type="caution">
    <text evidence="2">The sequence shown here is derived from an EMBL/GenBank/DDBJ whole genome shotgun (WGS) entry which is preliminary data.</text>
</comment>